<dbReference type="Proteomes" id="UP000663834">
    <property type="component" value="Unassembled WGS sequence"/>
</dbReference>
<sequence length="106" mass="11797">MKWVKGAQEGIVVAGGQGQGNSMTQLSYPNGLFVDMLGTLYVADSNNHRVMRWPQRAKQGTVIVGGNDWRAGANQFLYLRGLAFDQYGNLYVVDNANNRVQRFSLE</sequence>
<dbReference type="InterPro" id="IPR011042">
    <property type="entry name" value="6-blade_b-propeller_TolB-like"/>
</dbReference>
<evidence type="ECO:0000256" key="2">
    <source>
        <dbReference type="PROSITE-ProRule" id="PRU00504"/>
    </source>
</evidence>
<dbReference type="PROSITE" id="PS51125">
    <property type="entry name" value="NHL"/>
    <property type="match status" value="1"/>
</dbReference>
<evidence type="ECO:0000313" key="7">
    <source>
        <dbReference type="EMBL" id="CAF2143797.1"/>
    </source>
</evidence>
<dbReference type="GO" id="GO:0043161">
    <property type="term" value="P:proteasome-mediated ubiquitin-dependent protein catabolic process"/>
    <property type="evidence" value="ECO:0007669"/>
    <property type="project" value="TreeGrafter"/>
</dbReference>
<dbReference type="EMBL" id="CAJNRE010004073">
    <property type="protein sequence ID" value="CAF2032384.1"/>
    <property type="molecule type" value="Genomic_DNA"/>
</dbReference>
<dbReference type="SUPFAM" id="SSF101898">
    <property type="entry name" value="NHL repeat"/>
    <property type="match status" value="1"/>
</dbReference>
<name>A0A816NGZ3_9BILA</name>
<protein>
    <recommendedName>
        <fullName evidence="9">NHL repeat containing protein</fullName>
    </recommendedName>
</protein>
<dbReference type="GO" id="GO:0061630">
    <property type="term" value="F:ubiquitin protein ligase activity"/>
    <property type="evidence" value="ECO:0007669"/>
    <property type="project" value="TreeGrafter"/>
</dbReference>
<dbReference type="Gene3D" id="2.120.10.30">
    <property type="entry name" value="TolB, C-terminal domain"/>
    <property type="match status" value="1"/>
</dbReference>
<proteinExistence type="predicted"/>
<dbReference type="Proteomes" id="UP000663856">
    <property type="component" value="Unassembled WGS sequence"/>
</dbReference>
<accession>A0A816NGZ3</accession>
<evidence type="ECO:0000313" key="3">
    <source>
        <dbReference type="EMBL" id="CAF1058141.1"/>
    </source>
</evidence>
<evidence type="ECO:0000313" key="8">
    <source>
        <dbReference type="Proteomes" id="UP000663824"/>
    </source>
</evidence>
<evidence type="ECO:0000256" key="1">
    <source>
        <dbReference type="ARBA" id="ARBA00022737"/>
    </source>
</evidence>
<keyword evidence="1" id="KW-0677">Repeat</keyword>
<evidence type="ECO:0008006" key="9">
    <source>
        <dbReference type="Google" id="ProtNLM"/>
    </source>
</evidence>
<dbReference type="EMBL" id="CAJNRG010009190">
    <property type="protein sequence ID" value="CAF2110884.1"/>
    <property type="molecule type" value="Genomic_DNA"/>
</dbReference>
<dbReference type="PANTHER" id="PTHR24104:SF25">
    <property type="entry name" value="PROTEIN LIN-41"/>
    <property type="match status" value="1"/>
</dbReference>
<dbReference type="Proteomes" id="UP000663855">
    <property type="component" value="Unassembled WGS sequence"/>
</dbReference>
<dbReference type="InterPro" id="IPR050952">
    <property type="entry name" value="TRIM-NHL_E3_ligases"/>
</dbReference>
<dbReference type="EMBL" id="CAJNOV010001315">
    <property type="protein sequence ID" value="CAF1058141.1"/>
    <property type="molecule type" value="Genomic_DNA"/>
</dbReference>
<dbReference type="AlphaFoldDB" id="A0A816NGZ3"/>
<dbReference type="PANTHER" id="PTHR24104">
    <property type="entry name" value="E3 UBIQUITIN-PROTEIN LIGASE NHLRC1-RELATED"/>
    <property type="match status" value="1"/>
</dbReference>
<feature type="repeat" description="NHL" evidence="2">
    <location>
        <begin position="71"/>
        <end position="106"/>
    </location>
</feature>
<comment type="caution">
    <text evidence="5">The sequence shown here is derived from an EMBL/GenBank/DDBJ whole genome shotgun (WGS) entry which is preliminary data.</text>
</comment>
<evidence type="ECO:0000313" key="4">
    <source>
        <dbReference type="EMBL" id="CAF1640230.1"/>
    </source>
</evidence>
<dbReference type="EMBL" id="CAJNRF010012734">
    <property type="protein sequence ID" value="CAF2143797.1"/>
    <property type="molecule type" value="Genomic_DNA"/>
</dbReference>
<dbReference type="Proteomes" id="UP000663887">
    <property type="component" value="Unassembled WGS sequence"/>
</dbReference>
<dbReference type="GO" id="GO:0008270">
    <property type="term" value="F:zinc ion binding"/>
    <property type="evidence" value="ECO:0007669"/>
    <property type="project" value="UniProtKB-KW"/>
</dbReference>
<reference evidence="5" key="1">
    <citation type="submission" date="2021-02" db="EMBL/GenBank/DDBJ databases">
        <authorList>
            <person name="Nowell W R."/>
        </authorList>
    </citation>
    <scope>NUCLEOTIDE SEQUENCE</scope>
</reference>
<organism evidence="5 8">
    <name type="scientific">Rotaria magnacalcarata</name>
    <dbReference type="NCBI Taxonomy" id="392030"/>
    <lineage>
        <taxon>Eukaryota</taxon>
        <taxon>Metazoa</taxon>
        <taxon>Spiralia</taxon>
        <taxon>Gnathifera</taxon>
        <taxon>Rotifera</taxon>
        <taxon>Eurotatoria</taxon>
        <taxon>Bdelloidea</taxon>
        <taxon>Philodinida</taxon>
        <taxon>Philodinidae</taxon>
        <taxon>Rotaria</taxon>
    </lineage>
</organism>
<dbReference type="Proteomes" id="UP000663824">
    <property type="component" value="Unassembled WGS sequence"/>
</dbReference>
<dbReference type="GO" id="GO:0000209">
    <property type="term" value="P:protein polyubiquitination"/>
    <property type="evidence" value="ECO:0007669"/>
    <property type="project" value="TreeGrafter"/>
</dbReference>
<dbReference type="Pfam" id="PF01436">
    <property type="entry name" value="NHL"/>
    <property type="match status" value="2"/>
</dbReference>
<evidence type="ECO:0000313" key="5">
    <source>
        <dbReference type="EMBL" id="CAF2032384.1"/>
    </source>
</evidence>
<dbReference type="OrthoDB" id="342730at2759"/>
<evidence type="ECO:0000313" key="6">
    <source>
        <dbReference type="EMBL" id="CAF2110884.1"/>
    </source>
</evidence>
<gene>
    <name evidence="3" type="ORF">CJN711_LOCUS5096</name>
    <name evidence="4" type="ORF">KQP761_LOCUS27921</name>
    <name evidence="5" type="ORF">MBJ925_LOCUS10064</name>
    <name evidence="7" type="ORF">WKI299_LOCUS28877</name>
    <name evidence="6" type="ORF">XDN619_LOCUS20692</name>
</gene>
<dbReference type="EMBL" id="CAJNOW010015267">
    <property type="protein sequence ID" value="CAF1640230.1"/>
    <property type="molecule type" value="Genomic_DNA"/>
</dbReference>
<dbReference type="InterPro" id="IPR001258">
    <property type="entry name" value="NHL_repeat"/>
</dbReference>